<evidence type="ECO:0000256" key="1">
    <source>
        <dbReference type="ARBA" id="ARBA00022543"/>
    </source>
</evidence>
<feature type="domain" description="PAC" evidence="8">
    <location>
        <begin position="258"/>
        <end position="312"/>
    </location>
</feature>
<feature type="region of interest" description="Disordered" evidence="6">
    <location>
        <begin position="326"/>
        <end position="380"/>
    </location>
</feature>
<evidence type="ECO:0000256" key="6">
    <source>
        <dbReference type="SAM" id="MobiDB-lite"/>
    </source>
</evidence>
<dbReference type="NCBIfam" id="TIGR00229">
    <property type="entry name" value="sensory_box"/>
    <property type="match status" value="2"/>
</dbReference>
<dbReference type="AlphaFoldDB" id="A0A126WUS8"/>
<evidence type="ECO:0000256" key="3">
    <source>
        <dbReference type="ARBA" id="ARBA00022630"/>
    </source>
</evidence>
<sequence>MVSCTAETQQAVSEIRQAFSSLLEGFQFAFVVSNPREPDNPIVYASSSFFELTGYSPAEVLGRNCRFLQGPETSHQAVLEIRDAIREDRPCSTCLVNYKKDGTKFWNAFYLEPIRCVESGCVLYYVGAQADVTQLVEQGGAQCVATAAHEEQQRAEQVRRQLSDHRQEWQQAQPTCAADSRVPSSMLCALSKIQDCFVLADPNLQDCPIVYASPTFLRMTGYPCSEVLGRNCRFLQGPGTDPVQVADLRDAMAACPPRAVTVTLLNYRKSGEPFWNCLHVAPVRDADGRVQFYAGVQLDITAHHETAQQAAASAAAALATVQLSNGPVHPQIPGSHAGSPPASAEAAAAQHTEQHEPDSRAEPGHPANEGPVQVPTKGEPTPWLLLKQKGIVGAVRVAARALSRHGLRRAPAFQQPPHHAVGAI</sequence>
<evidence type="ECO:0000313" key="9">
    <source>
        <dbReference type="EMBL" id="AML76343.1"/>
    </source>
</evidence>
<keyword evidence="3" id="KW-0285">Flavoprotein</keyword>
<evidence type="ECO:0000259" key="7">
    <source>
        <dbReference type="PROSITE" id="PS50112"/>
    </source>
</evidence>
<dbReference type="PROSITE" id="PS50112">
    <property type="entry name" value="PAS"/>
    <property type="match status" value="2"/>
</dbReference>
<protein>
    <submittedName>
        <fullName evidence="9">Putative LOV domain-containing protein</fullName>
    </submittedName>
</protein>
<feature type="compositionally biased region" description="Basic and acidic residues" evidence="6">
    <location>
        <begin position="352"/>
        <end position="363"/>
    </location>
</feature>
<dbReference type="Pfam" id="PF13426">
    <property type="entry name" value="PAS_9"/>
    <property type="match status" value="2"/>
</dbReference>
<dbReference type="PANTHER" id="PTHR47429">
    <property type="entry name" value="PROTEIN TWIN LOV 1"/>
    <property type="match status" value="1"/>
</dbReference>
<dbReference type="GO" id="GO:0005634">
    <property type="term" value="C:nucleus"/>
    <property type="evidence" value="ECO:0007669"/>
    <property type="project" value="TreeGrafter"/>
</dbReference>
<name>A0A126WUS8_PARKE</name>
<dbReference type="EMBL" id="KU698151">
    <property type="protein sequence ID" value="AML76343.1"/>
    <property type="molecule type" value="mRNA"/>
</dbReference>
<dbReference type="PANTHER" id="PTHR47429:SF2">
    <property type="entry name" value="PROTEIN TWIN LOV 1"/>
    <property type="match status" value="1"/>
</dbReference>
<dbReference type="PROSITE" id="PS50113">
    <property type="entry name" value="PAC"/>
    <property type="match status" value="1"/>
</dbReference>
<organism evidence="9">
    <name type="scientific">Parachlorella kessleri</name>
    <name type="common">Green alga</name>
    <name type="synonym">Chlorella kessleri</name>
    <dbReference type="NCBI Taxonomy" id="3074"/>
    <lineage>
        <taxon>Eukaryota</taxon>
        <taxon>Viridiplantae</taxon>
        <taxon>Chlorophyta</taxon>
        <taxon>core chlorophytes</taxon>
        <taxon>Trebouxiophyceae</taxon>
        <taxon>Chlorellales</taxon>
        <taxon>Chlorellaceae</taxon>
        <taxon>Parachlorella</taxon>
    </lineage>
</organism>
<proteinExistence type="evidence at transcript level"/>
<accession>A0A126WUS8</accession>
<keyword evidence="1" id="KW-0600">Photoreceptor protein</keyword>
<dbReference type="InterPro" id="IPR001610">
    <property type="entry name" value="PAC"/>
</dbReference>
<dbReference type="SMART" id="SM00086">
    <property type="entry name" value="PAC"/>
    <property type="match status" value="2"/>
</dbReference>
<evidence type="ECO:0000256" key="2">
    <source>
        <dbReference type="ARBA" id="ARBA00022606"/>
    </source>
</evidence>
<dbReference type="InterPro" id="IPR035965">
    <property type="entry name" value="PAS-like_dom_sf"/>
</dbReference>
<dbReference type="SUPFAM" id="SSF55785">
    <property type="entry name" value="PYP-like sensor domain (PAS domain)"/>
    <property type="match status" value="2"/>
</dbReference>
<dbReference type="SMART" id="SM00091">
    <property type="entry name" value="PAS"/>
    <property type="match status" value="2"/>
</dbReference>
<dbReference type="GO" id="GO:0009637">
    <property type="term" value="P:response to blue light"/>
    <property type="evidence" value="ECO:0007669"/>
    <property type="project" value="UniProtKB-ARBA"/>
</dbReference>
<evidence type="ECO:0000256" key="4">
    <source>
        <dbReference type="ARBA" id="ARBA00022643"/>
    </source>
</evidence>
<feature type="domain" description="PAS" evidence="7">
    <location>
        <begin position="15"/>
        <end position="88"/>
    </location>
</feature>
<dbReference type="GO" id="GO:0009881">
    <property type="term" value="F:photoreceptor activity"/>
    <property type="evidence" value="ECO:0007669"/>
    <property type="project" value="UniProtKB-KW"/>
</dbReference>
<evidence type="ECO:0000259" key="8">
    <source>
        <dbReference type="PROSITE" id="PS50113"/>
    </source>
</evidence>
<keyword evidence="4" id="KW-0288">FMN</keyword>
<feature type="domain" description="PAS" evidence="7">
    <location>
        <begin position="209"/>
        <end position="231"/>
    </location>
</feature>
<keyword evidence="2" id="KW-0716">Sensory transduction</keyword>
<feature type="compositionally biased region" description="Low complexity" evidence="6">
    <location>
        <begin position="333"/>
        <end position="351"/>
    </location>
</feature>
<keyword evidence="1" id="KW-0675">Receptor</keyword>
<dbReference type="Gene3D" id="3.30.450.20">
    <property type="entry name" value="PAS domain"/>
    <property type="match status" value="2"/>
</dbReference>
<keyword evidence="5" id="KW-0157">Chromophore</keyword>
<dbReference type="InterPro" id="IPR000014">
    <property type="entry name" value="PAS"/>
</dbReference>
<dbReference type="InterPro" id="IPR000700">
    <property type="entry name" value="PAS-assoc_C"/>
</dbReference>
<dbReference type="CDD" id="cd00130">
    <property type="entry name" value="PAS"/>
    <property type="match status" value="2"/>
</dbReference>
<reference evidence="9" key="1">
    <citation type="journal article" date="2016" name="Proc. Natl. Acad. Sci. U.S.A.">
        <title>Functional and topological diversity of LOV domain photoreceptors.</title>
        <authorList>
            <person name="Glantz S.T."/>
            <person name="Carpenter E.J."/>
            <person name="Melkonian M."/>
            <person name="Gardner K.H."/>
            <person name="Boyden E.S."/>
            <person name="Wong G.K."/>
            <person name="Chow B.Y."/>
        </authorList>
    </citation>
    <scope>NUCLEOTIDE SEQUENCE</scope>
    <source>
        <strain evidence="9">AKCR_2022251</strain>
    </source>
</reference>
<evidence type="ECO:0000256" key="5">
    <source>
        <dbReference type="ARBA" id="ARBA00022991"/>
    </source>
</evidence>